<dbReference type="InterPro" id="IPR007685">
    <property type="entry name" value="RelA_SpoT"/>
</dbReference>
<feature type="domain" description="RelA/SpoT" evidence="1">
    <location>
        <begin position="45"/>
        <end position="170"/>
    </location>
</feature>
<evidence type="ECO:0000313" key="3">
    <source>
        <dbReference type="Proteomes" id="UP000321863"/>
    </source>
</evidence>
<dbReference type="PANTHER" id="PTHR41773">
    <property type="entry name" value="GTP PYROPHOSPHATASE-RELATED"/>
    <property type="match status" value="1"/>
</dbReference>
<comment type="caution">
    <text evidence="2">The sequence shown here is derived from an EMBL/GenBank/DDBJ whole genome shotgun (WGS) entry which is preliminary data.</text>
</comment>
<dbReference type="Gene3D" id="1.10.287.860">
    <property type="entry name" value="Nucleotidyltransferase"/>
    <property type="match status" value="1"/>
</dbReference>
<dbReference type="AlphaFoldDB" id="A0A511YN23"/>
<dbReference type="PANTHER" id="PTHR41773:SF1">
    <property type="entry name" value="RELA_SPOT DOMAIN-CONTAINING PROTEIN"/>
    <property type="match status" value="1"/>
</dbReference>
<dbReference type="Proteomes" id="UP000321863">
    <property type="component" value="Unassembled WGS sequence"/>
</dbReference>
<reference evidence="2 3" key="1">
    <citation type="submission" date="2019-07" db="EMBL/GenBank/DDBJ databases">
        <title>Whole genome shotgun sequence of Chryseobacterium hagamense NBRC 105253.</title>
        <authorList>
            <person name="Hosoyama A."/>
            <person name="Uohara A."/>
            <person name="Ohji S."/>
            <person name="Ichikawa N."/>
        </authorList>
    </citation>
    <scope>NUCLEOTIDE SEQUENCE [LARGE SCALE GENOMIC DNA]</scope>
    <source>
        <strain evidence="2 3">NBRC 105253</strain>
    </source>
</reference>
<dbReference type="EMBL" id="BJYJ01000011">
    <property type="protein sequence ID" value="GEN76602.1"/>
    <property type="molecule type" value="Genomic_DNA"/>
</dbReference>
<dbReference type="GO" id="GO:0015969">
    <property type="term" value="P:guanosine tetraphosphate metabolic process"/>
    <property type="evidence" value="ECO:0007669"/>
    <property type="project" value="InterPro"/>
</dbReference>
<dbReference type="SUPFAM" id="SSF81301">
    <property type="entry name" value="Nucleotidyltransferase"/>
    <property type="match status" value="1"/>
</dbReference>
<sequence length="333" mass="38967">MADEYLNKILAEYKECHSLYSDLGSKVEQLLRRSCRKIPIHQINSRVKSKASLAQKIIKKDKYKSLDEITDILGLRVITYFEDDISKIEEILNREFTVDWSNSVDKGHIEIDKFGYKSIHFILQINEEKAKTKAYADYQNIRFEIQIRSILQHSWAEIEHDLGYKSVTDIPEKAQRTFYRVAALLEQADIEFTKLKKEIHEFENSVSKNLKNKRELININESTIIAFVKKNTLLREIESKVRKALRTPGQSRFDTAYISANHFPAQLKDLGILNLIQLEDQLLQHKEEIITSEISYLKSINKNLTDRSIKFAIPQGAPILWLIHYFQSKHNTR</sequence>
<name>A0A511YN23_9FLAO</name>
<proteinExistence type="predicted"/>
<organism evidence="2 3">
    <name type="scientific">Chryseobacterium hagamense</name>
    <dbReference type="NCBI Taxonomy" id="395935"/>
    <lineage>
        <taxon>Bacteria</taxon>
        <taxon>Pseudomonadati</taxon>
        <taxon>Bacteroidota</taxon>
        <taxon>Flavobacteriia</taxon>
        <taxon>Flavobacteriales</taxon>
        <taxon>Weeksellaceae</taxon>
        <taxon>Chryseobacterium group</taxon>
        <taxon>Chryseobacterium</taxon>
    </lineage>
</organism>
<evidence type="ECO:0000259" key="1">
    <source>
        <dbReference type="SMART" id="SM00954"/>
    </source>
</evidence>
<dbReference type="Gene3D" id="3.30.460.10">
    <property type="entry name" value="Beta Polymerase, domain 2"/>
    <property type="match status" value="1"/>
</dbReference>
<dbReference type="CDD" id="cd05399">
    <property type="entry name" value="NT_Rel-Spo_like"/>
    <property type="match status" value="1"/>
</dbReference>
<dbReference type="RefSeq" id="WP_146941636.1">
    <property type="nucleotide sequence ID" value="NZ_BJYJ01000011.1"/>
</dbReference>
<dbReference type="Pfam" id="PF04607">
    <property type="entry name" value="RelA_SpoT"/>
    <property type="match status" value="1"/>
</dbReference>
<dbReference type="OrthoDB" id="9801824at2"/>
<gene>
    <name evidence="2" type="ORF">CHA01nite_23420</name>
</gene>
<protein>
    <recommendedName>
        <fullName evidence="1">RelA/SpoT domain-containing protein</fullName>
    </recommendedName>
</protein>
<dbReference type="InterPro" id="IPR043519">
    <property type="entry name" value="NT_sf"/>
</dbReference>
<accession>A0A511YN23</accession>
<keyword evidence="3" id="KW-1185">Reference proteome</keyword>
<dbReference type="SMART" id="SM00954">
    <property type="entry name" value="RelA_SpoT"/>
    <property type="match status" value="1"/>
</dbReference>
<evidence type="ECO:0000313" key="2">
    <source>
        <dbReference type="EMBL" id="GEN76602.1"/>
    </source>
</evidence>